<evidence type="ECO:0000313" key="1">
    <source>
        <dbReference type="EMBL" id="KAI3756006.1"/>
    </source>
</evidence>
<protein>
    <submittedName>
        <fullName evidence="1">Uncharacterized protein</fullName>
    </submittedName>
</protein>
<organism evidence="1 2">
    <name type="scientific">Smallanthus sonchifolius</name>
    <dbReference type="NCBI Taxonomy" id="185202"/>
    <lineage>
        <taxon>Eukaryota</taxon>
        <taxon>Viridiplantae</taxon>
        <taxon>Streptophyta</taxon>
        <taxon>Embryophyta</taxon>
        <taxon>Tracheophyta</taxon>
        <taxon>Spermatophyta</taxon>
        <taxon>Magnoliopsida</taxon>
        <taxon>eudicotyledons</taxon>
        <taxon>Gunneridae</taxon>
        <taxon>Pentapetalae</taxon>
        <taxon>asterids</taxon>
        <taxon>campanulids</taxon>
        <taxon>Asterales</taxon>
        <taxon>Asteraceae</taxon>
        <taxon>Asteroideae</taxon>
        <taxon>Heliantheae alliance</taxon>
        <taxon>Millerieae</taxon>
        <taxon>Smallanthus</taxon>
    </lineage>
</organism>
<gene>
    <name evidence="1" type="ORF">L1987_55818</name>
</gene>
<keyword evidence="2" id="KW-1185">Reference proteome</keyword>
<reference evidence="1 2" key="2">
    <citation type="journal article" date="2022" name="Mol. Ecol. Resour.">
        <title>The genomes of chicory, endive, great burdock and yacon provide insights into Asteraceae paleo-polyploidization history and plant inulin production.</title>
        <authorList>
            <person name="Fan W."/>
            <person name="Wang S."/>
            <person name="Wang H."/>
            <person name="Wang A."/>
            <person name="Jiang F."/>
            <person name="Liu H."/>
            <person name="Zhao H."/>
            <person name="Xu D."/>
            <person name="Zhang Y."/>
        </authorList>
    </citation>
    <scope>NUCLEOTIDE SEQUENCE [LARGE SCALE GENOMIC DNA]</scope>
    <source>
        <strain evidence="2">cv. Yunnan</strain>
        <tissue evidence="1">Leaves</tissue>
    </source>
</reference>
<proteinExistence type="predicted"/>
<reference evidence="2" key="1">
    <citation type="journal article" date="2022" name="Mol. Ecol. Resour.">
        <title>The genomes of chicory, endive, great burdock and yacon provide insights into Asteraceae palaeo-polyploidization history and plant inulin production.</title>
        <authorList>
            <person name="Fan W."/>
            <person name="Wang S."/>
            <person name="Wang H."/>
            <person name="Wang A."/>
            <person name="Jiang F."/>
            <person name="Liu H."/>
            <person name="Zhao H."/>
            <person name="Xu D."/>
            <person name="Zhang Y."/>
        </authorList>
    </citation>
    <scope>NUCLEOTIDE SEQUENCE [LARGE SCALE GENOMIC DNA]</scope>
    <source>
        <strain evidence="2">cv. Yunnan</strain>
    </source>
</reference>
<dbReference type="EMBL" id="CM042035">
    <property type="protein sequence ID" value="KAI3756006.1"/>
    <property type="molecule type" value="Genomic_DNA"/>
</dbReference>
<dbReference type="Proteomes" id="UP001056120">
    <property type="component" value="Linkage Group LG18"/>
</dbReference>
<comment type="caution">
    <text evidence="1">The sequence shown here is derived from an EMBL/GenBank/DDBJ whole genome shotgun (WGS) entry which is preliminary data.</text>
</comment>
<accession>A0ACB9EBB1</accession>
<sequence length="378" mass="43122">MGEGTGSSGKRKKKAPRNRAPLTNTDNMDGENSDKKMKRVARNKKRKDTELPEAETTEIFVSTGPDDDNEGKNSVEMSYKTRNKLKKKKREKGKRKDDVHESVPQSNEDADCSDQQIDNLSGTISDKKRKKAARKKIRKSTELPEAETPETVVSTTPDDVSEGKNSAEKSDKERNKLKKKKKVKENRKKVDTREYVPHSNEAGDDSNKQSGKSKSVSQIENEATLLDDDDEVYQISSGDEDETAGMKRWITKYHRARPGAEVLLETINDFLVDYWAQKEKERKEKEDEAAEGGWTVVTHFKGRKKTTDAESGTTVGSVAQAVVMDKMSRKKDKQVGINFYSFQKREAQRNEIMTLQSKFEQDKKRIQQMRAARKFRPY</sequence>
<evidence type="ECO:0000313" key="2">
    <source>
        <dbReference type="Proteomes" id="UP001056120"/>
    </source>
</evidence>
<name>A0ACB9EBB1_9ASTR</name>